<dbReference type="EMBL" id="QRBF01000002">
    <property type="protein sequence ID" value="RDS85639.1"/>
    <property type="molecule type" value="Genomic_DNA"/>
</dbReference>
<name>A0A370XB62_9GAMM</name>
<sequence>MTVLVDSALKKMCCKALPLLAKLQGNPDHGLVNKWNLCTAHASIGGRLLGRTSFKCGQVAADDSGRVGKQ</sequence>
<evidence type="ECO:0000313" key="1">
    <source>
        <dbReference type="EMBL" id="RDS85639.1"/>
    </source>
</evidence>
<gene>
    <name evidence="1" type="ORF">DWU99_09080</name>
</gene>
<proteinExistence type="predicted"/>
<protein>
    <submittedName>
        <fullName evidence="1">Uncharacterized protein</fullName>
    </submittedName>
</protein>
<dbReference type="AlphaFoldDB" id="A0A370XB62"/>
<evidence type="ECO:0000313" key="2">
    <source>
        <dbReference type="Proteomes" id="UP000255334"/>
    </source>
</evidence>
<keyword evidence="2" id="KW-1185">Reference proteome</keyword>
<comment type="caution">
    <text evidence="1">The sequence shown here is derived from an EMBL/GenBank/DDBJ whole genome shotgun (WGS) entry which is preliminary data.</text>
</comment>
<reference evidence="1 2" key="1">
    <citation type="submission" date="2018-07" db="EMBL/GenBank/DDBJ databases">
        <title>Dyella monticola sp. nov. and Dyella psychrodurans sp. nov. isolated from monsoon evergreen broad-leaved forest soil of Dinghu Mountain, China.</title>
        <authorList>
            <person name="Gao Z."/>
            <person name="Qiu L."/>
        </authorList>
    </citation>
    <scope>NUCLEOTIDE SEQUENCE [LARGE SCALE GENOMIC DNA]</scope>
    <source>
        <strain evidence="1 2">4MSK11</strain>
    </source>
</reference>
<dbReference type="Proteomes" id="UP000255334">
    <property type="component" value="Unassembled WGS sequence"/>
</dbReference>
<organism evidence="1 2">
    <name type="scientific">Dyella psychrodurans</name>
    <dbReference type="NCBI Taxonomy" id="1927960"/>
    <lineage>
        <taxon>Bacteria</taxon>
        <taxon>Pseudomonadati</taxon>
        <taxon>Pseudomonadota</taxon>
        <taxon>Gammaproteobacteria</taxon>
        <taxon>Lysobacterales</taxon>
        <taxon>Rhodanobacteraceae</taxon>
        <taxon>Dyella</taxon>
    </lineage>
</organism>
<accession>A0A370XB62</accession>